<evidence type="ECO:0000256" key="5">
    <source>
        <dbReference type="PROSITE-ProRule" id="PRU00708"/>
    </source>
</evidence>
<dbReference type="FunFam" id="1.25.40.10:FF:000501">
    <property type="entry name" value="Putative pentatricopeptide repeat-containing protein mitochondrial"/>
    <property type="match status" value="1"/>
</dbReference>
<dbReference type="PANTHER" id="PTHR47926">
    <property type="entry name" value="PENTATRICOPEPTIDE REPEAT-CONTAINING PROTEIN"/>
    <property type="match status" value="1"/>
</dbReference>
<evidence type="ECO:0000313" key="7">
    <source>
        <dbReference type="Proteomes" id="UP001054889"/>
    </source>
</evidence>
<feature type="repeat" description="PPR" evidence="5">
    <location>
        <begin position="90"/>
        <end position="120"/>
    </location>
</feature>
<dbReference type="Gene3D" id="1.25.40.10">
    <property type="entry name" value="Tetratricopeptide repeat domain"/>
    <property type="match status" value="2"/>
</dbReference>
<dbReference type="InterPro" id="IPR011990">
    <property type="entry name" value="TPR-like_helical_dom_sf"/>
</dbReference>
<dbReference type="AlphaFoldDB" id="A0AAV5FFU8"/>
<keyword evidence="3" id="KW-0809">Transit peptide</keyword>
<sequence>MRKLLLRHCRLPRRSRTTTKSYTAAAETVAATPEPQASSVLCTLARLDAGELAATHGLYNSLIAACTKFKSLDDGRAVHAHLSASRLSTDAFLCNSLIHLYCTCGAFRDARAVFDGMPARDVVSWTSLIAGYARNDMPEEALGLLPGMLRGRVTPNGFTFASLLKAAGACAPGGGAGEQIHALAVKCGWHEDVYVGSALLDMYARRGRMEEAVAVFHRLGSKNGVSWNALIAGFARKGDGETTLMTFAEMQKNGFGATHFTYSSVFSAIACLGALEQGKWVHAHMLKSGQKLTAFVQHHP</sequence>
<comment type="subcellular location">
    <subcellularLocation>
        <location evidence="1">Mitochondrion</location>
    </subcellularLocation>
</comment>
<feature type="repeat" description="PPR" evidence="5">
    <location>
        <begin position="223"/>
        <end position="257"/>
    </location>
</feature>
<gene>
    <name evidence="6" type="primary">gb22287</name>
    <name evidence="6" type="ORF">PR202_gb22287</name>
</gene>
<evidence type="ECO:0000256" key="2">
    <source>
        <dbReference type="ARBA" id="ARBA00022737"/>
    </source>
</evidence>
<dbReference type="Pfam" id="PF01535">
    <property type="entry name" value="PPR"/>
    <property type="match status" value="1"/>
</dbReference>
<dbReference type="Pfam" id="PF13041">
    <property type="entry name" value="PPR_2"/>
    <property type="match status" value="2"/>
</dbReference>
<evidence type="ECO:0000256" key="1">
    <source>
        <dbReference type="ARBA" id="ARBA00004173"/>
    </source>
</evidence>
<dbReference type="FunFam" id="1.25.40.10:FF:000517">
    <property type="entry name" value="Pentatricopeptide repeat-containing protein At1g50270"/>
    <property type="match status" value="1"/>
</dbReference>
<organism evidence="6 7">
    <name type="scientific">Eleusine coracana subsp. coracana</name>
    <dbReference type="NCBI Taxonomy" id="191504"/>
    <lineage>
        <taxon>Eukaryota</taxon>
        <taxon>Viridiplantae</taxon>
        <taxon>Streptophyta</taxon>
        <taxon>Embryophyta</taxon>
        <taxon>Tracheophyta</taxon>
        <taxon>Spermatophyta</taxon>
        <taxon>Magnoliopsida</taxon>
        <taxon>Liliopsida</taxon>
        <taxon>Poales</taxon>
        <taxon>Poaceae</taxon>
        <taxon>PACMAD clade</taxon>
        <taxon>Chloridoideae</taxon>
        <taxon>Cynodonteae</taxon>
        <taxon>Eleusininae</taxon>
        <taxon>Eleusine</taxon>
    </lineage>
</organism>
<comment type="caution">
    <text evidence="6">The sequence shown here is derived from an EMBL/GenBank/DDBJ whole genome shotgun (WGS) entry which is preliminary data.</text>
</comment>
<reference evidence="6" key="1">
    <citation type="journal article" date="2018" name="DNA Res.">
        <title>Multiple hybrid de novo genome assembly of finger millet, an orphan allotetraploid crop.</title>
        <authorList>
            <person name="Hatakeyama M."/>
            <person name="Aluri S."/>
            <person name="Balachadran M.T."/>
            <person name="Sivarajan S.R."/>
            <person name="Patrignani A."/>
            <person name="Gruter S."/>
            <person name="Poveda L."/>
            <person name="Shimizu-Inatsugi R."/>
            <person name="Baeten J."/>
            <person name="Francoijs K.J."/>
            <person name="Nataraja K.N."/>
            <person name="Reddy Y.A.N."/>
            <person name="Phadnis S."/>
            <person name="Ravikumar R.L."/>
            <person name="Schlapbach R."/>
            <person name="Sreeman S.M."/>
            <person name="Shimizu K.K."/>
        </authorList>
    </citation>
    <scope>NUCLEOTIDE SEQUENCE</scope>
</reference>
<keyword evidence="7" id="KW-1185">Reference proteome</keyword>
<evidence type="ECO:0000313" key="6">
    <source>
        <dbReference type="EMBL" id="GJN33666.1"/>
    </source>
</evidence>
<dbReference type="PROSITE" id="PS51375">
    <property type="entry name" value="PPR"/>
    <property type="match status" value="3"/>
</dbReference>
<keyword evidence="2" id="KW-0677">Repeat</keyword>
<dbReference type="Proteomes" id="UP001054889">
    <property type="component" value="Unassembled WGS sequence"/>
</dbReference>
<dbReference type="NCBIfam" id="TIGR00756">
    <property type="entry name" value="PPR"/>
    <property type="match status" value="4"/>
</dbReference>
<proteinExistence type="predicted"/>
<dbReference type="GO" id="GO:0003723">
    <property type="term" value="F:RNA binding"/>
    <property type="evidence" value="ECO:0007669"/>
    <property type="project" value="InterPro"/>
</dbReference>
<name>A0AAV5FFU8_ELECO</name>
<dbReference type="GO" id="GO:0005739">
    <property type="term" value="C:mitochondrion"/>
    <property type="evidence" value="ECO:0007669"/>
    <property type="project" value="UniProtKB-SubCell"/>
</dbReference>
<keyword evidence="4" id="KW-0496">Mitochondrion</keyword>
<evidence type="ECO:0000256" key="3">
    <source>
        <dbReference type="ARBA" id="ARBA00022946"/>
    </source>
</evidence>
<dbReference type="InterPro" id="IPR002885">
    <property type="entry name" value="PPR_rpt"/>
</dbReference>
<accession>A0AAV5FFU8</accession>
<dbReference type="PANTHER" id="PTHR47926:SF433">
    <property type="entry name" value="PENTATRICOPEPTIDE REPEAT-CONTAINING PROTEIN"/>
    <property type="match status" value="1"/>
</dbReference>
<evidence type="ECO:0008006" key="8">
    <source>
        <dbReference type="Google" id="ProtNLM"/>
    </source>
</evidence>
<feature type="repeat" description="PPR" evidence="5">
    <location>
        <begin position="121"/>
        <end position="155"/>
    </location>
</feature>
<reference evidence="6" key="2">
    <citation type="submission" date="2021-12" db="EMBL/GenBank/DDBJ databases">
        <title>Resequencing data analysis of finger millet.</title>
        <authorList>
            <person name="Hatakeyama M."/>
            <person name="Aluri S."/>
            <person name="Balachadran M.T."/>
            <person name="Sivarajan S.R."/>
            <person name="Poveda L."/>
            <person name="Shimizu-Inatsugi R."/>
            <person name="Schlapbach R."/>
            <person name="Sreeman S.M."/>
            <person name="Shimizu K.K."/>
        </authorList>
    </citation>
    <scope>NUCLEOTIDE SEQUENCE</scope>
</reference>
<evidence type="ECO:0000256" key="4">
    <source>
        <dbReference type="ARBA" id="ARBA00023128"/>
    </source>
</evidence>
<protein>
    <recommendedName>
        <fullName evidence="8">Pentatricopeptide repeat-containing protein</fullName>
    </recommendedName>
</protein>
<dbReference type="EMBL" id="BQKI01000085">
    <property type="protein sequence ID" value="GJN33666.1"/>
    <property type="molecule type" value="Genomic_DNA"/>
</dbReference>
<dbReference type="GO" id="GO:0009451">
    <property type="term" value="P:RNA modification"/>
    <property type="evidence" value="ECO:0007669"/>
    <property type="project" value="InterPro"/>
</dbReference>
<dbReference type="InterPro" id="IPR046960">
    <property type="entry name" value="PPR_At4g14850-like_plant"/>
</dbReference>